<organism evidence="3 4">
    <name type="scientific">Magallana gigas</name>
    <name type="common">Pacific oyster</name>
    <name type="synonym">Crassostrea gigas</name>
    <dbReference type="NCBI Taxonomy" id="29159"/>
    <lineage>
        <taxon>Eukaryota</taxon>
        <taxon>Metazoa</taxon>
        <taxon>Spiralia</taxon>
        <taxon>Lophotrochozoa</taxon>
        <taxon>Mollusca</taxon>
        <taxon>Bivalvia</taxon>
        <taxon>Autobranchia</taxon>
        <taxon>Pteriomorphia</taxon>
        <taxon>Ostreida</taxon>
        <taxon>Ostreoidea</taxon>
        <taxon>Ostreidae</taxon>
        <taxon>Magallana</taxon>
    </lineage>
</organism>
<protein>
    <recommendedName>
        <fullName evidence="2">DUF6589 domain-containing protein</fullName>
    </recommendedName>
</protein>
<keyword evidence="4" id="KW-1185">Reference proteome</keyword>
<evidence type="ECO:0000259" key="2">
    <source>
        <dbReference type="Pfam" id="PF20231"/>
    </source>
</evidence>
<feature type="region of interest" description="Disordered" evidence="1">
    <location>
        <begin position="1"/>
        <end position="24"/>
    </location>
</feature>
<dbReference type="AlphaFoldDB" id="A0A8W8MGL8"/>
<feature type="domain" description="DUF6589" evidence="2">
    <location>
        <begin position="369"/>
        <end position="813"/>
    </location>
</feature>
<evidence type="ECO:0000313" key="4">
    <source>
        <dbReference type="Proteomes" id="UP000005408"/>
    </source>
</evidence>
<name>A0A8W8MGL8_MAGGI</name>
<evidence type="ECO:0000256" key="1">
    <source>
        <dbReference type="SAM" id="MobiDB-lite"/>
    </source>
</evidence>
<dbReference type="Proteomes" id="UP000005408">
    <property type="component" value="Unassembled WGS sequence"/>
</dbReference>
<dbReference type="Pfam" id="PF20231">
    <property type="entry name" value="DUF6589"/>
    <property type="match status" value="1"/>
</dbReference>
<dbReference type="InterPro" id="IPR046496">
    <property type="entry name" value="DUF6589"/>
</dbReference>
<reference evidence="3" key="1">
    <citation type="submission" date="2022-08" db="UniProtKB">
        <authorList>
            <consortium name="EnsemblMetazoa"/>
        </authorList>
    </citation>
    <scope>IDENTIFICATION</scope>
    <source>
        <strain evidence="3">05x7-T-G4-1.051#20</strain>
    </source>
</reference>
<sequence>MASSPAVEKRPQKRSLGDSFTKSAHTCLFPTEQGESGREKNAHVLRDEIIETDTSTTAHDHGSYCSSKIPRFKKAKPAVFQEASNIIHIEHSYTGSVPVSNLSYHPKIEDLCKGICPFNCCLDIVSEEDFDLLLSACNTKSIQEISTTFMKIDNLKNAFIGILMKNADQSVRSLSNRKHLFVSKLMQKSTDDLKNSQWCEIVTEFQKKFPEIFSLVISIMLRPEDLRCFTKVQSLLPKVAMIYGIIAQARNVELSHVQRVMSMVLVDNICDQKVFDRLQRVGICLSYANSLRLVDQIGGHFNDELIDLIREGRRFRIVGDNINWKVGVHDQRLEKKDKFHHAFGSAILVQNIKFDHLSNIFPQRDFRTTPVHCFLPSEADMLETKKDYVILISRVAFKFLPYFEQFKTVLQKDISKPCSFQLKEKTHVIPMPVLFRNEQYYQDVVHILEFYTNSIVEAYHQAGREVSEETTIHIGGDQLTRERFSGAKAMRAHDENPQDRFQILTPISFEFFHMHMNYLKMVYKILFNSTSVQELGTLRSLQNRLSRTKIGENLNDNYDNNKDFFISVVDAYIIECLMEYFGMDNQLSVLTKHVPVEFTCDEEKQSWFYSSVMEMLNKYIFPKRQYPNESEEQVIVDGTVIQIKLPDGKELTIKIPKKQQPKPDGIYNYGCQLLEVGLLFKDLLDLTHMPERKRGLRLLKIAMLYFKSHNNLSKYAYEIMRFLVYQECLLSEKAANEMFYGLFVNISRKYDGHIPADRRMEYMVKEVKSHIKHMCSNKTEKNISNRTRAIPGIKTICSNFDQQSSVLIRAKKHSDRASTGDELTLIQDLRKVRPFHSQPGRFHDSFQNISSSILNNLDIEYIQNWIKQKKIHFALDSGN</sequence>
<accession>A0A8W8MGL8</accession>
<evidence type="ECO:0000313" key="3">
    <source>
        <dbReference type="EnsemblMetazoa" id="G32865.1:cds"/>
    </source>
</evidence>
<dbReference type="EnsemblMetazoa" id="G32865.1">
    <property type="protein sequence ID" value="G32865.1:cds"/>
    <property type="gene ID" value="G32865"/>
</dbReference>
<proteinExistence type="predicted"/>